<organism evidence="3 4">
    <name type="scientific">Aquimonas voraii</name>
    <dbReference type="NCBI Taxonomy" id="265719"/>
    <lineage>
        <taxon>Bacteria</taxon>
        <taxon>Pseudomonadati</taxon>
        <taxon>Pseudomonadota</taxon>
        <taxon>Gammaproteobacteria</taxon>
        <taxon>Lysobacterales</taxon>
        <taxon>Lysobacteraceae</taxon>
        <taxon>Aquimonas</taxon>
    </lineage>
</organism>
<keyword evidence="2" id="KW-0472">Membrane</keyword>
<name>A0A1G6ZVM2_9GAMM</name>
<feature type="region of interest" description="Disordered" evidence="1">
    <location>
        <begin position="139"/>
        <end position="176"/>
    </location>
</feature>
<feature type="transmembrane region" description="Helical" evidence="2">
    <location>
        <begin position="23"/>
        <end position="41"/>
    </location>
</feature>
<evidence type="ECO:0000313" key="3">
    <source>
        <dbReference type="EMBL" id="SDE05636.1"/>
    </source>
</evidence>
<dbReference type="InterPro" id="IPR005498">
    <property type="entry name" value="T4SS_VirB10/TraB/TrbI"/>
</dbReference>
<dbReference type="Pfam" id="PF03743">
    <property type="entry name" value="TrbI"/>
    <property type="match status" value="1"/>
</dbReference>
<dbReference type="AlphaFoldDB" id="A0A1G6ZVM2"/>
<feature type="region of interest" description="Disordered" evidence="1">
    <location>
        <begin position="96"/>
        <end position="122"/>
    </location>
</feature>
<dbReference type="EMBL" id="FNAG01000015">
    <property type="protein sequence ID" value="SDE05636.1"/>
    <property type="molecule type" value="Genomic_DNA"/>
</dbReference>
<dbReference type="RefSeq" id="WP_091245424.1">
    <property type="nucleotide sequence ID" value="NZ_FNAG01000015.1"/>
</dbReference>
<keyword evidence="4" id="KW-1185">Reference proteome</keyword>
<sequence length="411" mass="42629">MSTAAATSNTNWWQRLPPKQKQIITIAGSLVGLLVVVLPFLDSGPTIQTTPSAPRAVADILPTGASRELGLAGLAAEVDALKRDLAERDAKLAALQGQIEENKTAGPAPQDSGAPMSDEARELSEEMLARLALLESRVGGGQGGAVAPPAPQQAPRAPGMQPPGVPPQQPGQPQADAQPLIRVPALRSITAVPEEAATAEQTDAEDTRVAYLPSGSIIQGVMLTGLDAPTGRGSRQDPVPVLVRIKHDAILPNRFRADIKECFMLLAGMGDLSSERAYLRGESFSCVREDGGVVDVPLNVYAVGEDGKAGLRGTLVSKQGQAIGKAMLAGIAQSTSQAFSRGGIGTGNTGSVDLNNAAESGLYGGAGSALDRVAQFYIDLAEQIFPVIEVSAGRDVSLVLVKGAEIRMVRS</sequence>
<evidence type="ECO:0000256" key="2">
    <source>
        <dbReference type="SAM" id="Phobius"/>
    </source>
</evidence>
<keyword evidence="2" id="KW-0812">Transmembrane</keyword>
<dbReference type="OrthoDB" id="15544at2"/>
<protein>
    <submittedName>
        <fullName evidence="3">Conjugal transfer pilus assembly protein TraB</fullName>
    </submittedName>
</protein>
<accession>A0A1G6ZVM2</accession>
<evidence type="ECO:0000313" key="4">
    <source>
        <dbReference type="Proteomes" id="UP000199603"/>
    </source>
</evidence>
<feature type="compositionally biased region" description="Pro residues" evidence="1">
    <location>
        <begin position="160"/>
        <end position="170"/>
    </location>
</feature>
<dbReference type="Proteomes" id="UP000199603">
    <property type="component" value="Unassembled WGS sequence"/>
</dbReference>
<reference evidence="3 4" key="1">
    <citation type="submission" date="2016-10" db="EMBL/GenBank/DDBJ databases">
        <authorList>
            <person name="de Groot N.N."/>
        </authorList>
    </citation>
    <scope>NUCLEOTIDE SEQUENCE [LARGE SCALE GENOMIC DNA]</scope>
    <source>
        <strain evidence="3 4">DSM 16957</strain>
    </source>
</reference>
<proteinExistence type="predicted"/>
<dbReference type="STRING" id="265719.SAMN04488509_11573"/>
<keyword evidence="2" id="KW-1133">Transmembrane helix</keyword>
<evidence type="ECO:0000256" key="1">
    <source>
        <dbReference type="SAM" id="MobiDB-lite"/>
    </source>
</evidence>
<gene>
    <name evidence="3" type="ORF">SAMN04488509_11573</name>
</gene>
<dbReference type="CDD" id="cd16430">
    <property type="entry name" value="TraB"/>
    <property type="match status" value="1"/>
</dbReference>